<evidence type="ECO:0000256" key="6">
    <source>
        <dbReference type="ARBA" id="ARBA00022989"/>
    </source>
</evidence>
<evidence type="ECO:0000256" key="8">
    <source>
        <dbReference type="ARBA" id="ARBA00060041"/>
    </source>
</evidence>
<dbReference type="PRINTS" id="PR01806">
    <property type="entry name" value="VIRFACTRMVIN"/>
</dbReference>
<dbReference type="PANTHER" id="PTHR47019">
    <property type="entry name" value="LIPID II FLIPPASE MURJ"/>
    <property type="match status" value="1"/>
</dbReference>
<comment type="function">
    <text evidence="8">Involved in peptidoglycan biosynthesis. Transports lipid-linked peptidoglycan precursors from the inner to the outer leaflet of the cytoplasmic membrane.</text>
</comment>
<dbReference type="InterPro" id="IPR051050">
    <property type="entry name" value="Lipid_II_flippase_MurJ/MviN"/>
</dbReference>
<evidence type="ECO:0000256" key="2">
    <source>
        <dbReference type="ARBA" id="ARBA00022475"/>
    </source>
</evidence>
<accession>A0A1H7SH18</accession>
<feature type="transmembrane region" description="Helical" evidence="10">
    <location>
        <begin position="315"/>
        <end position="342"/>
    </location>
</feature>
<comment type="subcellular location">
    <subcellularLocation>
        <location evidence="1">Cell membrane</location>
        <topology evidence="1">Multi-pass membrane protein</topology>
    </subcellularLocation>
</comment>
<feature type="transmembrane region" description="Helical" evidence="10">
    <location>
        <begin position="98"/>
        <end position="119"/>
    </location>
</feature>
<feature type="transmembrane region" description="Helical" evidence="10">
    <location>
        <begin position="20"/>
        <end position="36"/>
    </location>
</feature>
<dbReference type="EMBL" id="FNZN01000005">
    <property type="protein sequence ID" value="SEL71981.1"/>
    <property type="molecule type" value="Genomic_DNA"/>
</dbReference>
<feature type="transmembrane region" description="Helical" evidence="10">
    <location>
        <begin position="193"/>
        <end position="215"/>
    </location>
</feature>
<dbReference type="GO" id="GO:0008360">
    <property type="term" value="P:regulation of cell shape"/>
    <property type="evidence" value="ECO:0007669"/>
    <property type="project" value="UniProtKB-KW"/>
</dbReference>
<feature type="transmembrane region" description="Helical" evidence="10">
    <location>
        <begin position="247"/>
        <end position="271"/>
    </location>
</feature>
<evidence type="ECO:0000256" key="7">
    <source>
        <dbReference type="ARBA" id="ARBA00023136"/>
    </source>
</evidence>
<feature type="transmembrane region" description="Helical" evidence="10">
    <location>
        <begin position="168"/>
        <end position="187"/>
    </location>
</feature>
<dbReference type="RefSeq" id="WP_245737212.1">
    <property type="nucleotide sequence ID" value="NZ_FNZN01000005.1"/>
</dbReference>
<dbReference type="GO" id="GO:0015648">
    <property type="term" value="F:lipid-linked peptidoglycan transporter activity"/>
    <property type="evidence" value="ECO:0007669"/>
    <property type="project" value="TreeGrafter"/>
</dbReference>
<keyword evidence="2" id="KW-1003">Cell membrane</keyword>
<proteinExistence type="inferred from homology"/>
<dbReference type="STRING" id="228957.SAMN04488008_10512"/>
<feature type="transmembrane region" description="Helical" evidence="10">
    <location>
        <begin position="277"/>
        <end position="294"/>
    </location>
</feature>
<feature type="transmembrane region" description="Helical" evidence="10">
    <location>
        <begin position="387"/>
        <end position="407"/>
    </location>
</feature>
<keyword evidence="12" id="KW-1185">Reference proteome</keyword>
<comment type="similarity">
    <text evidence="9">Belongs to the MurJ/MviN family.</text>
</comment>
<evidence type="ECO:0000256" key="1">
    <source>
        <dbReference type="ARBA" id="ARBA00004651"/>
    </source>
</evidence>
<feature type="transmembrane region" description="Helical" evidence="10">
    <location>
        <begin position="139"/>
        <end position="161"/>
    </location>
</feature>
<keyword evidence="3 10" id="KW-0812">Transmembrane</keyword>
<dbReference type="PANTHER" id="PTHR47019:SF1">
    <property type="entry name" value="LIPID II FLIPPASE MURJ"/>
    <property type="match status" value="1"/>
</dbReference>
<name>A0A1H7SH18_9FLAO</name>
<sequence>MNKYYQKIVLLSNNEVVKNIILVASITLLISFLGFFKEMLVASYFGLSLVLDTFFIAILVPGFIQSVFISSFKSVFIPNYIAETKTGNSLDSFQGTGLLITSVISLAFIIIAFIFTDTYLEFFFSGHNEEYYGLVKAQFYILLPCVFFWGVSSLLSGILNISGEFKLTSFEGIFIPISIIIIIYFFEDYFDKLILAVGTLTGTILAFLFLVFISIKKKTIRIARPNLKNHNAILMFKQIPAKISSGFLTGMNGVIDQFFAAQLIIGSISAINYSLKIPAFLISILVVAITNVLLPKFSKMIMENRENAFKYWLKIIKTLFIAASICAFIGIILSDFLVKLFFERNEFTESDSIVVSNLQQIFLVYTPFTICGMVSVNFLTSMNKNVVMAYISFVAVILNGILDFFLIKYYGVYGIAICTTLVVIIKNIALFYSVIHYKKLDTKYKI</sequence>
<feature type="transmembrane region" description="Helical" evidence="10">
    <location>
        <begin position="362"/>
        <end position="380"/>
    </location>
</feature>
<feature type="transmembrane region" description="Helical" evidence="10">
    <location>
        <begin position="413"/>
        <end position="435"/>
    </location>
</feature>
<dbReference type="GO" id="GO:0009252">
    <property type="term" value="P:peptidoglycan biosynthetic process"/>
    <property type="evidence" value="ECO:0007669"/>
    <property type="project" value="UniProtKB-KW"/>
</dbReference>
<protein>
    <submittedName>
        <fullName evidence="11">Putative peptidoglycan lipid II flippase</fullName>
    </submittedName>
</protein>
<dbReference type="GO" id="GO:0034204">
    <property type="term" value="P:lipid translocation"/>
    <property type="evidence" value="ECO:0007669"/>
    <property type="project" value="TreeGrafter"/>
</dbReference>
<dbReference type="Proteomes" id="UP000198990">
    <property type="component" value="Unassembled WGS sequence"/>
</dbReference>
<keyword evidence="4" id="KW-0133">Cell shape</keyword>
<dbReference type="GO" id="GO:0005886">
    <property type="term" value="C:plasma membrane"/>
    <property type="evidence" value="ECO:0007669"/>
    <property type="project" value="UniProtKB-SubCell"/>
</dbReference>
<keyword evidence="5" id="KW-0573">Peptidoglycan synthesis</keyword>
<dbReference type="Pfam" id="PF03023">
    <property type="entry name" value="MurJ"/>
    <property type="match status" value="1"/>
</dbReference>
<evidence type="ECO:0000313" key="12">
    <source>
        <dbReference type="Proteomes" id="UP000198990"/>
    </source>
</evidence>
<keyword evidence="6 10" id="KW-1133">Transmembrane helix</keyword>
<gene>
    <name evidence="11" type="ORF">SAMN04488008_10512</name>
</gene>
<reference evidence="12" key="1">
    <citation type="submission" date="2016-10" db="EMBL/GenBank/DDBJ databases">
        <authorList>
            <person name="Varghese N."/>
            <person name="Submissions S."/>
        </authorList>
    </citation>
    <scope>NUCLEOTIDE SEQUENCE [LARGE SCALE GENOMIC DNA]</scope>
    <source>
        <strain evidence="12">DSM 16471</strain>
    </source>
</reference>
<evidence type="ECO:0000256" key="9">
    <source>
        <dbReference type="ARBA" id="ARBA00061532"/>
    </source>
</evidence>
<evidence type="ECO:0000256" key="4">
    <source>
        <dbReference type="ARBA" id="ARBA00022960"/>
    </source>
</evidence>
<evidence type="ECO:0000313" key="11">
    <source>
        <dbReference type="EMBL" id="SEL71981.1"/>
    </source>
</evidence>
<evidence type="ECO:0000256" key="3">
    <source>
        <dbReference type="ARBA" id="ARBA00022692"/>
    </source>
</evidence>
<evidence type="ECO:0000256" key="5">
    <source>
        <dbReference type="ARBA" id="ARBA00022984"/>
    </source>
</evidence>
<organism evidence="11 12">
    <name type="scientific">Maribacter orientalis</name>
    <dbReference type="NCBI Taxonomy" id="228957"/>
    <lineage>
        <taxon>Bacteria</taxon>
        <taxon>Pseudomonadati</taxon>
        <taxon>Bacteroidota</taxon>
        <taxon>Flavobacteriia</taxon>
        <taxon>Flavobacteriales</taxon>
        <taxon>Flavobacteriaceae</taxon>
        <taxon>Maribacter</taxon>
    </lineage>
</organism>
<dbReference type="AlphaFoldDB" id="A0A1H7SH18"/>
<dbReference type="InterPro" id="IPR004268">
    <property type="entry name" value="MurJ"/>
</dbReference>
<keyword evidence="7 10" id="KW-0472">Membrane</keyword>
<evidence type="ECO:0000256" key="10">
    <source>
        <dbReference type="SAM" id="Phobius"/>
    </source>
</evidence>